<dbReference type="InterPro" id="IPR026575">
    <property type="entry name" value="GpdQ/CpdA-like"/>
</dbReference>
<dbReference type="Gene3D" id="3.60.21.10">
    <property type="match status" value="1"/>
</dbReference>
<dbReference type="NCBIfam" id="NF008359">
    <property type="entry name" value="PRK11148.1"/>
    <property type="match status" value="1"/>
</dbReference>
<reference evidence="7" key="1">
    <citation type="submission" date="2017-05" db="EMBL/GenBank/DDBJ databases">
        <authorList>
            <person name="Sharma S."/>
            <person name="Sidhu C."/>
            <person name="Pinnaka A.K."/>
        </authorList>
    </citation>
    <scope>NUCLEOTIDE SEQUENCE [LARGE SCALE GENOMIC DNA]</scope>
    <source>
        <strain evidence="7">AK93</strain>
    </source>
</reference>
<evidence type="ECO:0000313" key="7">
    <source>
        <dbReference type="Proteomes" id="UP000256763"/>
    </source>
</evidence>
<dbReference type="CDD" id="cd07402">
    <property type="entry name" value="MPP_GpdQ"/>
    <property type="match status" value="1"/>
</dbReference>
<evidence type="ECO:0000256" key="3">
    <source>
        <dbReference type="ARBA" id="ARBA00023004"/>
    </source>
</evidence>
<evidence type="ECO:0000256" key="1">
    <source>
        <dbReference type="ARBA" id="ARBA00022723"/>
    </source>
</evidence>
<keyword evidence="1" id="KW-0479">Metal-binding</keyword>
<dbReference type="Proteomes" id="UP000256763">
    <property type="component" value="Unassembled WGS sequence"/>
</dbReference>
<comment type="caution">
    <text evidence="6">The sequence shown here is derived from an EMBL/GenBank/DDBJ whole genome shotgun (WGS) entry which is preliminary data.</text>
</comment>
<sequence>MNVLQITDMHLYEGAGHALAGVDTQLTYEEVLAKLLEDQAWPADLILATGDLSQDGSFAAYDRFKARFEMFGVPTLVIPGNHDDTAVMRDVFRSGLVSWRRNYLLGDWQFIMLDSTIAGSPGGHLAERELVALEECLAAHPEHHAVVCLHHHPVSVACRWIDPIGVDNAEAFFAVLDRFPHVRAVVWGHIHQDFASERKGVHLLASPSTCIQFKPRQQDFALDDVPPGYRWLRLYADGRMETAVERLAGLPSSIDLQCSGY</sequence>
<evidence type="ECO:0000313" key="6">
    <source>
        <dbReference type="EMBL" id="RFA39619.1"/>
    </source>
</evidence>
<dbReference type="Pfam" id="PF00149">
    <property type="entry name" value="Metallophos"/>
    <property type="match status" value="1"/>
</dbReference>
<accession>A0A3E0X1T0</accession>
<keyword evidence="7" id="KW-1185">Reference proteome</keyword>
<gene>
    <name evidence="6" type="ORF">CAL65_00200</name>
</gene>
<evidence type="ECO:0000256" key="4">
    <source>
        <dbReference type="ARBA" id="ARBA00025742"/>
    </source>
</evidence>
<proteinExistence type="inferred from homology"/>
<dbReference type="InterPro" id="IPR029052">
    <property type="entry name" value="Metallo-depent_PP-like"/>
</dbReference>
<dbReference type="GO" id="GO:0004112">
    <property type="term" value="F:cyclic-nucleotide phosphodiesterase activity"/>
    <property type="evidence" value="ECO:0007669"/>
    <property type="project" value="InterPro"/>
</dbReference>
<dbReference type="PANTHER" id="PTHR42988">
    <property type="entry name" value="PHOSPHOHYDROLASE"/>
    <property type="match status" value="1"/>
</dbReference>
<dbReference type="EMBL" id="NFZW01000001">
    <property type="protein sequence ID" value="RFA39619.1"/>
    <property type="molecule type" value="Genomic_DNA"/>
</dbReference>
<dbReference type="InterPro" id="IPR004843">
    <property type="entry name" value="Calcineurin-like_PHP"/>
</dbReference>
<keyword evidence="2" id="KW-0378">Hydrolase</keyword>
<dbReference type="SUPFAM" id="SSF56300">
    <property type="entry name" value="Metallo-dependent phosphatases"/>
    <property type="match status" value="1"/>
</dbReference>
<evidence type="ECO:0000256" key="2">
    <source>
        <dbReference type="ARBA" id="ARBA00022801"/>
    </source>
</evidence>
<dbReference type="InterPro" id="IPR050884">
    <property type="entry name" value="CNP_phosphodiesterase-III"/>
</dbReference>
<keyword evidence="3" id="KW-0408">Iron</keyword>
<dbReference type="AlphaFoldDB" id="A0A3E0X1T0"/>
<protein>
    <submittedName>
        <fullName evidence="6">3',5'-cyclic-AMP phosphodiesterase</fullName>
    </submittedName>
</protein>
<evidence type="ECO:0000259" key="5">
    <source>
        <dbReference type="Pfam" id="PF00149"/>
    </source>
</evidence>
<feature type="domain" description="Calcineurin-like phosphoesterase" evidence="5">
    <location>
        <begin position="1"/>
        <end position="192"/>
    </location>
</feature>
<comment type="similarity">
    <text evidence="4">Belongs to the cyclic nucleotide phosphodiesterase class-III family.</text>
</comment>
<organism evidence="6 7">
    <name type="scientific">Alkalilimnicola ehrlichii</name>
    <dbReference type="NCBI Taxonomy" id="351052"/>
    <lineage>
        <taxon>Bacteria</taxon>
        <taxon>Pseudomonadati</taxon>
        <taxon>Pseudomonadota</taxon>
        <taxon>Gammaproteobacteria</taxon>
        <taxon>Chromatiales</taxon>
        <taxon>Ectothiorhodospiraceae</taxon>
        <taxon>Alkalilimnicola</taxon>
    </lineage>
</organism>
<name>A0A3E0X1T0_9GAMM</name>
<dbReference type="PANTHER" id="PTHR42988:SF2">
    <property type="entry name" value="CYCLIC NUCLEOTIDE PHOSPHODIESTERASE CBUA0032-RELATED"/>
    <property type="match status" value="1"/>
</dbReference>
<dbReference type="OrthoDB" id="9784378at2"/>
<dbReference type="GO" id="GO:0046872">
    <property type="term" value="F:metal ion binding"/>
    <property type="evidence" value="ECO:0007669"/>
    <property type="project" value="UniProtKB-KW"/>
</dbReference>